<accession>A0A4W3K9W0</accession>
<feature type="coiled-coil region" evidence="1">
    <location>
        <begin position="54"/>
        <end position="81"/>
    </location>
</feature>
<dbReference type="STRING" id="7868.ENSCMIP00000048683"/>
<reference evidence="2" key="4">
    <citation type="submission" date="2025-08" db="UniProtKB">
        <authorList>
            <consortium name="Ensembl"/>
        </authorList>
    </citation>
    <scope>IDENTIFICATION</scope>
</reference>
<reference evidence="2" key="5">
    <citation type="submission" date="2025-09" db="UniProtKB">
        <authorList>
            <consortium name="Ensembl"/>
        </authorList>
    </citation>
    <scope>IDENTIFICATION</scope>
</reference>
<dbReference type="Proteomes" id="UP000314986">
    <property type="component" value="Unassembled WGS sequence"/>
</dbReference>
<evidence type="ECO:0000313" key="2">
    <source>
        <dbReference type="Ensembl" id="ENSCMIP00000048683.1"/>
    </source>
</evidence>
<dbReference type="Ensembl" id="ENSCMIT00000049359.1">
    <property type="protein sequence ID" value="ENSCMIP00000048683.1"/>
    <property type="gene ID" value="ENSCMIG00000019893.1"/>
</dbReference>
<dbReference type="AlphaFoldDB" id="A0A4W3K9W0"/>
<organism evidence="2 3">
    <name type="scientific">Callorhinchus milii</name>
    <name type="common">Ghost shark</name>
    <dbReference type="NCBI Taxonomy" id="7868"/>
    <lineage>
        <taxon>Eukaryota</taxon>
        <taxon>Metazoa</taxon>
        <taxon>Chordata</taxon>
        <taxon>Craniata</taxon>
        <taxon>Vertebrata</taxon>
        <taxon>Chondrichthyes</taxon>
        <taxon>Holocephali</taxon>
        <taxon>Chimaeriformes</taxon>
        <taxon>Callorhinchidae</taxon>
        <taxon>Callorhinchus</taxon>
    </lineage>
</organism>
<keyword evidence="3" id="KW-1185">Reference proteome</keyword>
<name>A0A4W3K9W0_CALMI</name>
<sequence length="101" mass="12318">FFKWTLNIFNLCSEHFTADCFRKNCNNKIVEENLSLSYSQNLYQSSHVICLNQHHHMQKRILQLEEQNEKLKKKLKFLQYKPCCQEQQLERMKKLLQELNV</sequence>
<proteinExistence type="predicted"/>
<reference evidence="3" key="3">
    <citation type="journal article" date="2014" name="Nature">
        <title>Elephant shark genome provides unique insights into gnathostome evolution.</title>
        <authorList>
            <consortium name="International Elephant Shark Genome Sequencing Consortium"/>
            <person name="Venkatesh B."/>
            <person name="Lee A.P."/>
            <person name="Ravi V."/>
            <person name="Maurya A.K."/>
            <person name="Lian M.M."/>
            <person name="Swann J.B."/>
            <person name="Ohta Y."/>
            <person name="Flajnik M.F."/>
            <person name="Sutoh Y."/>
            <person name="Kasahara M."/>
            <person name="Hoon S."/>
            <person name="Gangu V."/>
            <person name="Roy S.W."/>
            <person name="Irimia M."/>
            <person name="Korzh V."/>
            <person name="Kondrychyn I."/>
            <person name="Lim Z.W."/>
            <person name="Tay B.H."/>
            <person name="Tohari S."/>
            <person name="Kong K.W."/>
            <person name="Ho S."/>
            <person name="Lorente-Galdos B."/>
            <person name="Quilez J."/>
            <person name="Marques-Bonet T."/>
            <person name="Raney B.J."/>
            <person name="Ingham P.W."/>
            <person name="Tay A."/>
            <person name="Hillier L.W."/>
            <person name="Minx P."/>
            <person name="Boehm T."/>
            <person name="Wilson R.K."/>
            <person name="Brenner S."/>
            <person name="Warren W.C."/>
        </authorList>
    </citation>
    <scope>NUCLEOTIDE SEQUENCE [LARGE SCALE GENOMIC DNA]</scope>
</reference>
<evidence type="ECO:0000256" key="1">
    <source>
        <dbReference type="SAM" id="Coils"/>
    </source>
</evidence>
<protein>
    <recommendedName>
        <fullName evidence="4">THAP-type domain-containing protein</fullName>
    </recommendedName>
</protein>
<dbReference type="InParanoid" id="A0A4W3K9W0"/>
<reference evidence="3" key="1">
    <citation type="journal article" date="2006" name="Science">
        <title>Ancient noncoding elements conserved in the human genome.</title>
        <authorList>
            <person name="Venkatesh B."/>
            <person name="Kirkness E.F."/>
            <person name="Loh Y.H."/>
            <person name="Halpern A.L."/>
            <person name="Lee A.P."/>
            <person name="Johnson J."/>
            <person name="Dandona N."/>
            <person name="Viswanathan L.D."/>
            <person name="Tay A."/>
            <person name="Venter J.C."/>
            <person name="Strausberg R.L."/>
            <person name="Brenner S."/>
        </authorList>
    </citation>
    <scope>NUCLEOTIDE SEQUENCE [LARGE SCALE GENOMIC DNA]</scope>
</reference>
<evidence type="ECO:0008006" key="4">
    <source>
        <dbReference type="Google" id="ProtNLM"/>
    </source>
</evidence>
<keyword evidence="1" id="KW-0175">Coiled coil</keyword>
<evidence type="ECO:0000313" key="3">
    <source>
        <dbReference type="Proteomes" id="UP000314986"/>
    </source>
</evidence>
<reference evidence="3" key="2">
    <citation type="journal article" date="2007" name="PLoS Biol.">
        <title>Survey sequencing and comparative analysis of the elephant shark (Callorhinchus milii) genome.</title>
        <authorList>
            <person name="Venkatesh B."/>
            <person name="Kirkness E.F."/>
            <person name="Loh Y.H."/>
            <person name="Halpern A.L."/>
            <person name="Lee A.P."/>
            <person name="Johnson J."/>
            <person name="Dandona N."/>
            <person name="Viswanathan L.D."/>
            <person name="Tay A."/>
            <person name="Venter J.C."/>
            <person name="Strausberg R.L."/>
            <person name="Brenner S."/>
        </authorList>
    </citation>
    <scope>NUCLEOTIDE SEQUENCE [LARGE SCALE GENOMIC DNA]</scope>
</reference>